<accession>A0A1H7YJS6</accession>
<dbReference type="Proteomes" id="UP000198984">
    <property type="component" value="Unassembled WGS sequence"/>
</dbReference>
<keyword evidence="2" id="KW-1185">Reference proteome</keyword>
<organism evidence="1 2">
    <name type="scientific">Chitinophaga rupis</name>
    <dbReference type="NCBI Taxonomy" id="573321"/>
    <lineage>
        <taxon>Bacteria</taxon>
        <taxon>Pseudomonadati</taxon>
        <taxon>Bacteroidota</taxon>
        <taxon>Chitinophagia</taxon>
        <taxon>Chitinophagales</taxon>
        <taxon>Chitinophagaceae</taxon>
        <taxon>Chitinophaga</taxon>
    </lineage>
</organism>
<gene>
    <name evidence="1" type="ORF">SAMN04488505_104467</name>
</gene>
<evidence type="ECO:0000313" key="2">
    <source>
        <dbReference type="Proteomes" id="UP000198984"/>
    </source>
</evidence>
<dbReference type="RefSeq" id="WP_089915554.1">
    <property type="nucleotide sequence ID" value="NZ_FOBB01000004.1"/>
</dbReference>
<proteinExistence type="predicted"/>
<dbReference type="EMBL" id="FOBB01000004">
    <property type="protein sequence ID" value="SEM46191.1"/>
    <property type="molecule type" value="Genomic_DNA"/>
</dbReference>
<dbReference type="AlphaFoldDB" id="A0A1H7YJS6"/>
<protein>
    <submittedName>
        <fullName evidence="1">Uncharacterized protein</fullName>
    </submittedName>
</protein>
<reference evidence="1 2" key="1">
    <citation type="submission" date="2016-10" db="EMBL/GenBank/DDBJ databases">
        <authorList>
            <person name="de Groot N.N."/>
        </authorList>
    </citation>
    <scope>NUCLEOTIDE SEQUENCE [LARGE SCALE GENOMIC DNA]</scope>
    <source>
        <strain evidence="1 2">DSM 21039</strain>
    </source>
</reference>
<dbReference type="OrthoDB" id="8263000at2"/>
<name>A0A1H7YJS6_9BACT</name>
<sequence>MADTPSVVINRDKARDAAFDYEQLRREAIAHVQALSGNTWTDYNLHDPGVTILEQLCYAITDLAYRTDFPIDEILADKNGNIDPLLHTFFAKAAILSSAPVTVNDYRKLILDEVDEIENVWIEPIPSLQPCGTTKGTYRLYLQIQDELVTAAAGDPDMLKPVVVAVERCMMAYRNIGEDVEAFVVLQPQEISLKAEIMVDSRYDPQELMAHMCNAFEFALHPPIRFFTEAELLDKGYSIEEIYCGPLLKKGFIVESDLRPRSSIVDPAVLVKAVSEVAGVIKVKTLSIAGDDGNYSARPLTLKPGSYPMLQIAGDKNDIKIFSDKYEYRLKEVAFWNTYQKMKIIARRKFVGQKTGDVHTPLKAAYRDLSWYYSLQHHFPYIYGIGEEGLDKQATERRKAQAKQLKAYLLFFEQLLANYLAQLGSMGNFFSPLTDHATPYTYAAQPLYNVPHVRQLLSAFTGKQPAQEWDEFKEDIGNGYMKALQQEQETSKTYQERKTRVLDHLLARFNLSLMKYPVTVYEHVYGDAANEPRISRELEWKADILRNVVKLTANRLHSFDYTTDLFTPGEWSGYENWLRHLLYIPGGKRKRLSEVFDAEHLKVEVHTRPDHMHLWLTKEYTVRDEVIKVTLQDLPDTPPENRYDYGNQPVSFLKHGLSTENYRIVYDEERREYLVVYRHRRHEVWRVVIRAGTRAHATHALQDMIKHLRSISEQSEGFYLVEHLLMKPWNYERNFGYRMYDRDGNILKEHPYWYTFDEREEAVAALQEEAAAQHAYFEFYVKQGNGRMLREDFYRFGLTVVFPAWPARFQLPEFRAFAEELFREHTPVQFVIQFKWLGIGAMRSFEKEYFNWLDLLRQKKDLQQDTSELIKILAAEHYFDL</sequence>
<evidence type="ECO:0000313" key="1">
    <source>
        <dbReference type="EMBL" id="SEM46191.1"/>
    </source>
</evidence>
<dbReference type="STRING" id="573321.SAMN04488505_104467"/>